<dbReference type="InterPro" id="IPR005467">
    <property type="entry name" value="His_kinase_dom"/>
</dbReference>
<evidence type="ECO:0000256" key="5">
    <source>
        <dbReference type="ARBA" id="ARBA00022553"/>
    </source>
</evidence>
<evidence type="ECO:0000256" key="2">
    <source>
        <dbReference type="ARBA" id="ARBA00004236"/>
    </source>
</evidence>
<dbReference type="GO" id="GO:0005524">
    <property type="term" value="F:ATP binding"/>
    <property type="evidence" value="ECO:0007669"/>
    <property type="project" value="UniProtKB-KW"/>
</dbReference>
<dbReference type="Pfam" id="PF00989">
    <property type="entry name" value="PAS"/>
    <property type="match status" value="1"/>
</dbReference>
<evidence type="ECO:0000256" key="11">
    <source>
        <dbReference type="ARBA" id="ARBA00023136"/>
    </source>
</evidence>
<evidence type="ECO:0000256" key="8">
    <source>
        <dbReference type="ARBA" id="ARBA00022777"/>
    </source>
</evidence>
<evidence type="ECO:0000259" key="14">
    <source>
        <dbReference type="PROSITE" id="PS50112"/>
    </source>
</evidence>
<keyword evidence="7" id="KW-0547">Nucleotide-binding</keyword>
<dbReference type="InterPro" id="IPR004358">
    <property type="entry name" value="Sig_transdc_His_kin-like_C"/>
</dbReference>
<evidence type="ECO:0000256" key="10">
    <source>
        <dbReference type="ARBA" id="ARBA00023012"/>
    </source>
</evidence>
<dbReference type="Pfam" id="PF02518">
    <property type="entry name" value="HATPase_c"/>
    <property type="match status" value="1"/>
</dbReference>
<dbReference type="GO" id="GO:0030295">
    <property type="term" value="F:protein kinase activator activity"/>
    <property type="evidence" value="ECO:0007669"/>
    <property type="project" value="TreeGrafter"/>
</dbReference>
<dbReference type="Gene3D" id="3.30.565.10">
    <property type="entry name" value="Histidine kinase-like ATPase, C-terminal domain"/>
    <property type="match status" value="1"/>
</dbReference>
<accession>A0A1Z3N4H0</accession>
<dbReference type="PROSITE" id="PS50109">
    <property type="entry name" value="HIS_KIN"/>
    <property type="match status" value="1"/>
</dbReference>
<proteinExistence type="predicted"/>
<dbReference type="RefSeq" id="WP_088563951.1">
    <property type="nucleotide sequence ID" value="NZ_CP020946.1"/>
</dbReference>
<dbReference type="FunFam" id="3.30.565.10:FF:000023">
    <property type="entry name" value="PAS domain-containing sensor histidine kinase"/>
    <property type="match status" value="1"/>
</dbReference>
<evidence type="ECO:0000256" key="4">
    <source>
        <dbReference type="ARBA" id="ARBA00022475"/>
    </source>
</evidence>
<dbReference type="Gene3D" id="3.30.450.20">
    <property type="entry name" value="PAS domain"/>
    <property type="match status" value="1"/>
</dbReference>
<dbReference type="CDD" id="cd00082">
    <property type="entry name" value="HisKA"/>
    <property type="match status" value="1"/>
</dbReference>
<dbReference type="Proteomes" id="UP000197003">
    <property type="component" value="Chromosome"/>
</dbReference>
<dbReference type="GO" id="GO:0000155">
    <property type="term" value="F:phosphorelay sensor kinase activity"/>
    <property type="evidence" value="ECO:0007669"/>
    <property type="project" value="InterPro"/>
</dbReference>
<keyword evidence="12" id="KW-0175">Coiled coil</keyword>
<dbReference type="NCBIfam" id="TIGR00229">
    <property type="entry name" value="sensory_box"/>
    <property type="match status" value="1"/>
</dbReference>
<dbReference type="OrthoDB" id="5288192at2"/>
<dbReference type="InterPro" id="IPR000014">
    <property type="entry name" value="PAS"/>
</dbReference>
<dbReference type="EC" id="2.7.13.3" evidence="3"/>
<organism evidence="15 16">
    <name type="scientific">Bdellovibrio bacteriovorus</name>
    <dbReference type="NCBI Taxonomy" id="959"/>
    <lineage>
        <taxon>Bacteria</taxon>
        <taxon>Pseudomonadati</taxon>
        <taxon>Bdellovibrionota</taxon>
        <taxon>Bdellovibrionia</taxon>
        <taxon>Bdellovibrionales</taxon>
        <taxon>Pseudobdellovibrionaceae</taxon>
        <taxon>Bdellovibrio</taxon>
    </lineage>
</organism>
<keyword evidence="6" id="KW-0808">Transferase</keyword>
<dbReference type="EMBL" id="CP020946">
    <property type="protein sequence ID" value="ASD62301.1"/>
    <property type="molecule type" value="Genomic_DNA"/>
</dbReference>
<dbReference type="CDD" id="cd00130">
    <property type="entry name" value="PAS"/>
    <property type="match status" value="1"/>
</dbReference>
<dbReference type="SUPFAM" id="SSF55874">
    <property type="entry name" value="ATPase domain of HSP90 chaperone/DNA topoisomerase II/histidine kinase"/>
    <property type="match status" value="1"/>
</dbReference>
<evidence type="ECO:0000259" key="13">
    <source>
        <dbReference type="PROSITE" id="PS50109"/>
    </source>
</evidence>
<dbReference type="SMART" id="SM00388">
    <property type="entry name" value="HisKA"/>
    <property type="match status" value="1"/>
</dbReference>
<sequence length="377" mass="42693">METVAFEHENRFKTIIESLPTGIVMVNKAGFIVLCNAEMEKMFGYNPGELKGSAIERLVPMGSRHNHPKHRESFMQNPAKRQMGAGRDLSGLCKDGKEIPVEIGLNHITIDNSNYAIASIVDITERKTIETRLKHAYDELQQKNQEMEQFVYTVSHDLKSPLVTSSSFIEFIKEDIKSGNMDDVADSIDRLEKAHKRMQELINDLLQLSRAGRMELNLSDVSMNDILNEILENFSNRFSDRKIDVQVPVELPKVIGDRRRLYQVMENLITNALKYGTENPNPQIQILTKDAPTEMLVGVKDNGPGIAPAYHRKIFGLFQRLDNSKEGTGVGLAIVQRIMQLHGGRAWVESRENEGATFWLAFPKFFTERGVFDAAKS</sequence>
<dbReference type="InterPro" id="IPR013767">
    <property type="entry name" value="PAS_fold"/>
</dbReference>
<feature type="domain" description="PAS" evidence="14">
    <location>
        <begin position="8"/>
        <end position="52"/>
    </location>
</feature>
<keyword evidence="10" id="KW-0902">Two-component regulatory system</keyword>
<dbReference type="SUPFAM" id="SSF55785">
    <property type="entry name" value="PYP-like sensor domain (PAS domain)"/>
    <property type="match status" value="1"/>
</dbReference>
<keyword evidence="11" id="KW-0472">Membrane</keyword>
<evidence type="ECO:0000256" key="7">
    <source>
        <dbReference type="ARBA" id="ARBA00022741"/>
    </source>
</evidence>
<dbReference type="Pfam" id="PF00512">
    <property type="entry name" value="HisKA"/>
    <property type="match status" value="1"/>
</dbReference>
<evidence type="ECO:0000313" key="15">
    <source>
        <dbReference type="EMBL" id="ASD62301.1"/>
    </source>
</evidence>
<dbReference type="SMART" id="SM00091">
    <property type="entry name" value="PAS"/>
    <property type="match status" value="1"/>
</dbReference>
<reference evidence="15 16" key="1">
    <citation type="submission" date="2017-04" db="EMBL/GenBank/DDBJ databases">
        <title>Whole genome sequence of Bdellovibrio bacteriovorus strain SSB218315.</title>
        <authorList>
            <person name="Oyedara O."/>
            <person name="Rodriguez-Perez M.A."/>
        </authorList>
    </citation>
    <scope>NUCLEOTIDE SEQUENCE [LARGE SCALE GENOMIC DNA]</scope>
    <source>
        <strain evidence="15 16">SSB218315</strain>
    </source>
</reference>
<dbReference type="AlphaFoldDB" id="A0A1Z3N4H0"/>
<comment type="catalytic activity">
    <reaction evidence="1">
        <text>ATP + protein L-histidine = ADP + protein N-phospho-L-histidine.</text>
        <dbReference type="EC" id="2.7.13.3"/>
    </reaction>
</comment>
<dbReference type="InterPro" id="IPR003661">
    <property type="entry name" value="HisK_dim/P_dom"/>
</dbReference>
<dbReference type="GO" id="GO:0007234">
    <property type="term" value="P:osmosensory signaling via phosphorelay pathway"/>
    <property type="evidence" value="ECO:0007669"/>
    <property type="project" value="TreeGrafter"/>
</dbReference>
<evidence type="ECO:0000313" key="16">
    <source>
        <dbReference type="Proteomes" id="UP000197003"/>
    </source>
</evidence>
<dbReference type="Gene3D" id="1.10.287.130">
    <property type="match status" value="1"/>
</dbReference>
<dbReference type="InterPro" id="IPR036097">
    <property type="entry name" value="HisK_dim/P_sf"/>
</dbReference>
<gene>
    <name evidence="15" type="ORF">B9G79_01340</name>
</gene>
<dbReference type="InterPro" id="IPR003594">
    <property type="entry name" value="HATPase_dom"/>
</dbReference>
<name>A0A1Z3N4H0_BDEBC</name>
<dbReference type="SMART" id="SM00387">
    <property type="entry name" value="HATPase_c"/>
    <property type="match status" value="1"/>
</dbReference>
<dbReference type="PANTHER" id="PTHR42878:SF15">
    <property type="entry name" value="BACTERIOPHYTOCHROME"/>
    <property type="match status" value="1"/>
</dbReference>
<keyword evidence="8 15" id="KW-0418">Kinase</keyword>
<evidence type="ECO:0000256" key="1">
    <source>
        <dbReference type="ARBA" id="ARBA00000085"/>
    </source>
</evidence>
<keyword evidence="5" id="KW-0597">Phosphoprotein</keyword>
<evidence type="ECO:0000256" key="6">
    <source>
        <dbReference type="ARBA" id="ARBA00022679"/>
    </source>
</evidence>
<dbReference type="GO" id="GO:0006355">
    <property type="term" value="P:regulation of DNA-templated transcription"/>
    <property type="evidence" value="ECO:0007669"/>
    <property type="project" value="InterPro"/>
</dbReference>
<dbReference type="GO" id="GO:0005886">
    <property type="term" value="C:plasma membrane"/>
    <property type="evidence" value="ECO:0007669"/>
    <property type="project" value="UniProtKB-SubCell"/>
</dbReference>
<evidence type="ECO:0000256" key="9">
    <source>
        <dbReference type="ARBA" id="ARBA00022840"/>
    </source>
</evidence>
<evidence type="ECO:0000256" key="3">
    <source>
        <dbReference type="ARBA" id="ARBA00012438"/>
    </source>
</evidence>
<keyword evidence="9" id="KW-0067">ATP-binding</keyword>
<dbReference type="SUPFAM" id="SSF47384">
    <property type="entry name" value="Homodimeric domain of signal transducing histidine kinase"/>
    <property type="match status" value="1"/>
</dbReference>
<protein>
    <recommendedName>
        <fullName evidence="3">histidine kinase</fullName>
        <ecNumber evidence="3">2.7.13.3</ecNumber>
    </recommendedName>
</protein>
<dbReference type="GO" id="GO:0000156">
    <property type="term" value="F:phosphorelay response regulator activity"/>
    <property type="evidence" value="ECO:0007669"/>
    <property type="project" value="TreeGrafter"/>
</dbReference>
<dbReference type="PANTHER" id="PTHR42878">
    <property type="entry name" value="TWO-COMPONENT HISTIDINE KINASE"/>
    <property type="match status" value="1"/>
</dbReference>
<keyword evidence="4" id="KW-1003">Cell membrane</keyword>
<feature type="domain" description="Histidine kinase" evidence="13">
    <location>
        <begin position="153"/>
        <end position="366"/>
    </location>
</feature>
<dbReference type="InterPro" id="IPR036890">
    <property type="entry name" value="HATPase_C_sf"/>
</dbReference>
<dbReference type="PROSITE" id="PS50112">
    <property type="entry name" value="PAS"/>
    <property type="match status" value="1"/>
</dbReference>
<dbReference type="PRINTS" id="PR00344">
    <property type="entry name" value="BCTRLSENSOR"/>
</dbReference>
<comment type="subcellular location">
    <subcellularLocation>
        <location evidence="2">Cell membrane</location>
    </subcellularLocation>
</comment>
<dbReference type="InterPro" id="IPR035965">
    <property type="entry name" value="PAS-like_dom_sf"/>
</dbReference>
<feature type="coiled-coil region" evidence="12">
    <location>
        <begin position="181"/>
        <end position="211"/>
    </location>
</feature>
<evidence type="ECO:0000256" key="12">
    <source>
        <dbReference type="SAM" id="Coils"/>
    </source>
</evidence>
<dbReference type="InterPro" id="IPR050351">
    <property type="entry name" value="BphY/WalK/GraS-like"/>
</dbReference>